<dbReference type="Proteomes" id="UP000593875">
    <property type="component" value="Chromosome"/>
</dbReference>
<evidence type="ECO:0000313" key="2">
    <source>
        <dbReference type="EMBL" id="QOL52032.1"/>
    </source>
</evidence>
<dbReference type="InterPro" id="IPR032314">
    <property type="entry name" value="DUF4845"/>
</dbReference>
<organism evidence="2 3">
    <name type="scientific">Massilia litorea</name>
    <dbReference type="NCBI Taxonomy" id="2769491"/>
    <lineage>
        <taxon>Bacteria</taxon>
        <taxon>Pseudomonadati</taxon>
        <taxon>Pseudomonadota</taxon>
        <taxon>Betaproteobacteria</taxon>
        <taxon>Burkholderiales</taxon>
        <taxon>Oxalobacteraceae</taxon>
        <taxon>Telluria group</taxon>
        <taxon>Massilia</taxon>
    </lineage>
</organism>
<protein>
    <submittedName>
        <fullName evidence="2">DUF4845 domain-containing protein</fullName>
    </submittedName>
</protein>
<name>A0A7L9UCT5_9BURK</name>
<proteinExistence type="predicted"/>
<reference evidence="2 3" key="1">
    <citation type="submission" date="2020-10" db="EMBL/GenBank/DDBJ databases">
        <title>Genome sequencing of Massilia sp. LPB0304.</title>
        <authorList>
            <person name="Kim J."/>
        </authorList>
    </citation>
    <scope>NUCLEOTIDE SEQUENCE [LARGE SCALE GENOMIC DNA]</scope>
    <source>
        <strain evidence="2 3">LPB0304</strain>
    </source>
</reference>
<dbReference type="KEGG" id="mlir:LPB04_14100"/>
<evidence type="ECO:0000256" key="1">
    <source>
        <dbReference type="SAM" id="Phobius"/>
    </source>
</evidence>
<feature type="transmembrane region" description="Helical" evidence="1">
    <location>
        <begin position="15"/>
        <end position="35"/>
    </location>
</feature>
<evidence type="ECO:0000313" key="3">
    <source>
        <dbReference type="Proteomes" id="UP000593875"/>
    </source>
</evidence>
<keyword evidence="3" id="KW-1185">Reference proteome</keyword>
<gene>
    <name evidence="2" type="ORF">LPB04_14100</name>
</gene>
<keyword evidence="1" id="KW-1133">Transmembrane helix</keyword>
<dbReference type="Pfam" id="PF16137">
    <property type="entry name" value="DUF4845"/>
    <property type="match status" value="1"/>
</dbReference>
<dbReference type="AlphaFoldDB" id="A0A7L9UCT5"/>
<keyword evidence="1" id="KW-0472">Membrane</keyword>
<sequence length="134" mass="14179">MQDRKPVSSTKQQGISLTGLILVLMVLGVFALLAIKVVPSYLEFRAVRDGIARAKAAGGSVSEMRQAFDKSAEINNIDAIRGRDLVIGNEGGSPQISFAYEKRIPLTARATLVIDYDGTTDPSGVVAAKEGGSN</sequence>
<dbReference type="EMBL" id="CP062941">
    <property type="protein sequence ID" value="QOL52032.1"/>
    <property type="molecule type" value="Genomic_DNA"/>
</dbReference>
<keyword evidence="1" id="KW-0812">Transmembrane</keyword>
<accession>A0A7L9UCT5</accession>